<evidence type="ECO:0000256" key="4">
    <source>
        <dbReference type="ARBA" id="ARBA00022679"/>
    </source>
</evidence>
<comment type="caution">
    <text evidence="13">The sequence shown here is derived from an EMBL/GenBank/DDBJ whole genome shotgun (WGS) entry which is preliminary data.</text>
</comment>
<reference evidence="13" key="2">
    <citation type="journal article" date="2020" name="Microorganisms">
        <title>Osmotic Adaptation and Compatible Solute Biosynthesis of Phototrophic Bacteria as Revealed from Genome Analyses.</title>
        <authorList>
            <person name="Imhoff J.F."/>
            <person name="Rahn T."/>
            <person name="Kunzel S."/>
            <person name="Keller A."/>
            <person name="Neulinger S.C."/>
        </authorList>
    </citation>
    <scope>NUCLEOTIDE SEQUENCE</scope>
    <source>
        <strain evidence="13">DSM 11080</strain>
    </source>
</reference>
<feature type="domain" description="PAS" evidence="11">
    <location>
        <begin position="263"/>
        <end position="307"/>
    </location>
</feature>
<dbReference type="SMART" id="SM00091">
    <property type="entry name" value="PAS"/>
    <property type="match status" value="3"/>
</dbReference>
<dbReference type="SMART" id="SM00388">
    <property type="entry name" value="HisKA"/>
    <property type="match status" value="1"/>
</dbReference>
<dbReference type="NCBIfam" id="TIGR00229">
    <property type="entry name" value="sensory_box"/>
    <property type="match status" value="3"/>
</dbReference>
<dbReference type="InterPro" id="IPR003661">
    <property type="entry name" value="HisK_dim/P_dom"/>
</dbReference>
<evidence type="ECO:0000256" key="2">
    <source>
        <dbReference type="ARBA" id="ARBA00012438"/>
    </source>
</evidence>
<keyword evidence="3" id="KW-0597">Phosphoprotein</keyword>
<feature type="domain" description="PAS" evidence="11">
    <location>
        <begin position="389"/>
        <end position="459"/>
    </location>
</feature>
<dbReference type="SMART" id="SM00387">
    <property type="entry name" value="HATPase_c"/>
    <property type="match status" value="1"/>
</dbReference>
<dbReference type="PANTHER" id="PTHR43065:SF46">
    <property type="entry name" value="C4-DICARBOXYLATE TRANSPORT SENSOR PROTEIN DCTB"/>
    <property type="match status" value="1"/>
</dbReference>
<dbReference type="EC" id="2.7.13.3" evidence="2"/>
<accession>A0AAJ0X8Y6</accession>
<dbReference type="CDD" id="cd00130">
    <property type="entry name" value="PAS"/>
    <property type="match status" value="3"/>
</dbReference>
<dbReference type="InterPro" id="IPR035965">
    <property type="entry name" value="PAS-like_dom_sf"/>
</dbReference>
<dbReference type="GO" id="GO:0006355">
    <property type="term" value="P:regulation of DNA-templated transcription"/>
    <property type="evidence" value="ECO:0007669"/>
    <property type="project" value="InterPro"/>
</dbReference>
<dbReference type="Pfam" id="PF00512">
    <property type="entry name" value="HisKA"/>
    <property type="match status" value="1"/>
</dbReference>
<dbReference type="InterPro" id="IPR000014">
    <property type="entry name" value="PAS"/>
</dbReference>
<keyword evidence="5" id="KW-0547">Nucleotide-binding</keyword>
<name>A0AAJ0X8Y6_9GAMM</name>
<evidence type="ECO:0000256" key="8">
    <source>
        <dbReference type="ARBA" id="ARBA00023012"/>
    </source>
</evidence>
<feature type="coiled-coil region" evidence="9">
    <location>
        <begin position="129"/>
        <end position="156"/>
    </location>
</feature>
<proteinExistence type="predicted"/>
<dbReference type="GO" id="GO:0005524">
    <property type="term" value="F:ATP binding"/>
    <property type="evidence" value="ECO:0007669"/>
    <property type="project" value="UniProtKB-KW"/>
</dbReference>
<dbReference type="InterPro" id="IPR013767">
    <property type="entry name" value="PAS_fold"/>
</dbReference>
<protein>
    <recommendedName>
        <fullName evidence="2">histidine kinase</fullName>
        <ecNumber evidence="2">2.7.13.3</ecNumber>
    </recommendedName>
</protein>
<dbReference type="InterPro" id="IPR036097">
    <property type="entry name" value="HisK_dim/P_sf"/>
</dbReference>
<evidence type="ECO:0000259" key="11">
    <source>
        <dbReference type="PROSITE" id="PS50112"/>
    </source>
</evidence>
<sequence>MGHPVTDALLELVLTEWGPGAVLCWDADGTLIGSASGFQRMLGLDEGKDADVEAIWSMIRERCTPDPGDLASAFVDISDREVALIDREPLGPRQLRLSLRHLASPGDLTVLLARDLTERQGSRDGRVENELLSAERERQERALRDSEQRARALLEAMPDLMFRLDRQGVYLDYKAAREDLAVQHLDSLIGLRVRALTPAPFADLIEAKIAETLQTGRLQRFEFRLEIPERGMRDWEARMVPSGLNEVTATVRDVTEQKADAARLHRLSQVVEQSSDAILLTDARFRIDYLNPAFETLFGWTLDELRGSLPDVLNAEPDAETHQQSIYSRLRAGEPVCAEVLNRRKDGSLFHCRYWASPLHDDQGAVVGYMGSQQDISARVQAQQALSASETRYRLLAEHSSDLISKHSSDGTFLYVSPSCRTLLGYAPEELVGRSPYDLFHEDDLDAIRASHETVLSSKSVDRVEYRMRRHNGDWVWLETNSHLVDDPEDAQGYVILAQSRDVTEAHQLRRAMVQSQKMEAIGRLTGGIAHDFNNILGSVLGFAELARLRNAGIDTKLDGYLEQIDIAGKRARNLVRQLLVFSRGESTVAAHPVALAPVVKEILKMLRPMLPANLGVRFEGDSEALIVKIAPLHLQQMLLNLVLNARDAMPGGGDIAVLLRETLAGGECAVSRECFNGRWIELSVTDQGKGIPDEHRELLFQPFFTTKGVGEGSGMGLAVIAGLMRSYRGHILLSSRVGEGSHFRLLLPPAEATAQ</sequence>
<dbReference type="InterPro" id="IPR004358">
    <property type="entry name" value="Sig_transdc_His_kin-like_C"/>
</dbReference>
<evidence type="ECO:0000256" key="6">
    <source>
        <dbReference type="ARBA" id="ARBA00022777"/>
    </source>
</evidence>
<dbReference type="SUPFAM" id="SSF55874">
    <property type="entry name" value="ATPase domain of HSP90 chaperone/DNA topoisomerase II/histidine kinase"/>
    <property type="match status" value="1"/>
</dbReference>
<dbReference type="Pfam" id="PF00989">
    <property type="entry name" value="PAS"/>
    <property type="match status" value="1"/>
</dbReference>
<feature type="domain" description="Histidine kinase" evidence="10">
    <location>
        <begin position="528"/>
        <end position="752"/>
    </location>
</feature>
<dbReference type="InterPro" id="IPR001610">
    <property type="entry name" value="PAC"/>
</dbReference>
<dbReference type="CDD" id="cd00082">
    <property type="entry name" value="HisKA"/>
    <property type="match status" value="1"/>
</dbReference>
<dbReference type="AlphaFoldDB" id="A0AAJ0X8Y6"/>
<dbReference type="InterPro" id="IPR013655">
    <property type="entry name" value="PAS_fold_3"/>
</dbReference>
<dbReference type="InterPro" id="IPR003594">
    <property type="entry name" value="HATPase_dom"/>
</dbReference>
<evidence type="ECO:0000256" key="9">
    <source>
        <dbReference type="SAM" id="Coils"/>
    </source>
</evidence>
<dbReference type="Gene3D" id="3.30.565.10">
    <property type="entry name" value="Histidine kinase-like ATPase, C-terminal domain"/>
    <property type="match status" value="1"/>
</dbReference>
<keyword evidence="7" id="KW-0067">ATP-binding</keyword>
<dbReference type="PROSITE" id="PS50109">
    <property type="entry name" value="HIS_KIN"/>
    <property type="match status" value="1"/>
</dbReference>
<comment type="catalytic activity">
    <reaction evidence="1">
        <text>ATP + protein L-histidine = ADP + protein N-phospho-L-histidine.</text>
        <dbReference type="EC" id="2.7.13.3"/>
    </reaction>
</comment>
<dbReference type="SUPFAM" id="SSF47384">
    <property type="entry name" value="Homodimeric domain of signal transducing histidine kinase"/>
    <property type="match status" value="1"/>
</dbReference>
<dbReference type="InterPro" id="IPR036890">
    <property type="entry name" value="HATPase_C_sf"/>
</dbReference>
<dbReference type="SUPFAM" id="SSF55785">
    <property type="entry name" value="PYP-like sensor domain (PAS domain)"/>
    <property type="match status" value="3"/>
</dbReference>
<evidence type="ECO:0000256" key="3">
    <source>
        <dbReference type="ARBA" id="ARBA00022553"/>
    </source>
</evidence>
<dbReference type="Proteomes" id="UP001296776">
    <property type="component" value="Unassembled WGS sequence"/>
</dbReference>
<dbReference type="Pfam" id="PF02518">
    <property type="entry name" value="HATPase_c"/>
    <property type="match status" value="1"/>
</dbReference>
<keyword evidence="14" id="KW-1185">Reference proteome</keyword>
<keyword evidence="8" id="KW-0902">Two-component regulatory system</keyword>
<reference evidence="13" key="1">
    <citation type="submission" date="2017-08" db="EMBL/GenBank/DDBJ databases">
        <authorList>
            <person name="Imhoff J.F."/>
            <person name="Rahn T."/>
            <person name="Kuenzel S."/>
            <person name="Neulinger S.C."/>
        </authorList>
    </citation>
    <scope>NUCLEOTIDE SEQUENCE</scope>
    <source>
        <strain evidence="13">DSM 11080</strain>
    </source>
</reference>
<feature type="domain" description="PAC" evidence="12">
    <location>
        <begin position="334"/>
        <end position="388"/>
    </location>
</feature>
<dbReference type="SMART" id="SM00086">
    <property type="entry name" value="PAC"/>
    <property type="match status" value="2"/>
</dbReference>
<dbReference type="PROSITE" id="PS50112">
    <property type="entry name" value="PAS"/>
    <property type="match status" value="2"/>
</dbReference>
<dbReference type="Gene3D" id="1.10.287.130">
    <property type="match status" value="1"/>
</dbReference>
<dbReference type="EMBL" id="NRSJ01000003">
    <property type="protein sequence ID" value="MBK1703475.1"/>
    <property type="molecule type" value="Genomic_DNA"/>
</dbReference>
<evidence type="ECO:0000313" key="14">
    <source>
        <dbReference type="Proteomes" id="UP001296776"/>
    </source>
</evidence>
<dbReference type="InterPro" id="IPR000700">
    <property type="entry name" value="PAS-assoc_C"/>
</dbReference>
<dbReference type="PROSITE" id="PS50113">
    <property type="entry name" value="PAC"/>
    <property type="match status" value="2"/>
</dbReference>
<evidence type="ECO:0000256" key="7">
    <source>
        <dbReference type="ARBA" id="ARBA00022840"/>
    </source>
</evidence>
<keyword evidence="4" id="KW-0808">Transferase</keyword>
<evidence type="ECO:0000256" key="5">
    <source>
        <dbReference type="ARBA" id="ARBA00022741"/>
    </source>
</evidence>
<dbReference type="Pfam" id="PF08447">
    <property type="entry name" value="PAS_3"/>
    <property type="match status" value="1"/>
</dbReference>
<dbReference type="InterPro" id="IPR013656">
    <property type="entry name" value="PAS_4"/>
</dbReference>
<evidence type="ECO:0000259" key="12">
    <source>
        <dbReference type="PROSITE" id="PS50113"/>
    </source>
</evidence>
<dbReference type="PANTHER" id="PTHR43065">
    <property type="entry name" value="SENSOR HISTIDINE KINASE"/>
    <property type="match status" value="1"/>
</dbReference>
<dbReference type="InterPro" id="IPR005467">
    <property type="entry name" value="His_kinase_dom"/>
</dbReference>
<keyword evidence="9" id="KW-0175">Coiled coil</keyword>
<dbReference type="Pfam" id="PF08448">
    <property type="entry name" value="PAS_4"/>
    <property type="match status" value="1"/>
</dbReference>
<evidence type="ECO:0000259" key="10">
    <source>
        <dbReference type="PROSITE" id="PS50109"/>
    </source>
</evidence>
<dbReference type="GO" id="GO:0000155">
    <property type="term" value="F:phosphorelay sensor kinase activity"/>
    <property type="evidence" value="ECO:0007669"/>
    <property type="project" value="InterPro"/>
</dbReference>
<evidence type="ECO:0000313" key="13">
    <source>
        <dbReference type="EMBL" id="MBK1703475.1"/>
    </source>
</evidence>
<evidence type="ECO:0000256" key="1">
    <source>
        <dbReference type="ARBA" id="ARBA00000085"/>
    </source>
</evidence>
<gene>
    <name evidence="13" type="ORF">CKO40_02625</name>
</gene>
<feature type="domain" description="PAC" evidence="12">
    <location>
        <begin position="462"/>
        <end position="515"/>
    </location>
</feature>
<dbReference type="Gene3D" id="3.30.450.20">
    <property type="entry name" value="PAS domain"/>
    <property type="match status" value="3"/>
</dbReference>
<keyword evidence="6" id="KW-0418">Kinase</keyword>
<dbReference type="PRINTS" id="PR00344">
    <property type="entry name" value="BCTRLSENSOR"/>
</dbReference>
<organism evidence="13 14">
    <name type="scientific">Halochromatium glycolicum</name>
    <dbReference type="NCBI Taxonomy" id="85075"/>
    <lineage>
        <taxon>Bacteria</taxon>
        <taxon>Pseudomonadati</taxon>
        <taxon>Pseudomonadota</taxon>
        <taxon>Gammaproteobacteria</taxon>
        <taxon>Chromatiales</taxon>
        <taxon>Chromatiaceae</taxon>
        <taxon>Halochromatium</taxon>
    </lineage>
</organism>